<protein>
    <submittedName>
        <fullName evidence="1">Uncharacterized protein</fullName>
    </submittedName>
</protein>
<gene>
    <name evidence="1" type="ordered locus">Desmer_1381</name>
</gene>
<organism evidence="1 2">
    <name type="scientific">Desulfosporosinus meridiei (strain ATCC BAA-275 / DSM 13257 / KCTC 12902 / NCIMB 13706 / S10)</name>
    <dbReference type="NCBI Taxonomy" id="768704"/>
    <lineage>
        <taxon>Bacteria</taxon>
        <taxon>Bacillati</taxon>
        <taxon>Bacillota</taxon>
        <taxon>Clostridia</taxon>
        <taxon>Eubacteriales</taxon>
        <taxon>Desulfitobacteriaceae</taxon>
        <taxon>Desulfosporosinus</taxon>
    </lineage>
</organism>
<proteinExistence type="predicted"/>
<name>J7IXE7_DESMD</name>
<dbReference type="HOGENOM" id="CLU_3182878_0_0_9"/>
<accession>J7IXE7</accession>
<dbReference type="EMBL" id="CP003629">
    <property type="protein sequence ID" value="AFQ43381.1"/>
    <property type="molecule type" value="Genomic_DNA"/>
</dbReference>
<evidence type="ECO:0000313" key="2">
    <source>
        <dbReference type="Proteomes" id="UP000005262"/>
    </source>
</evidence>
<sequence length="46" mass="5416">MGKKARNKLVILQKSYLRPYGFILRKAYLTINGITSDVINAWLREY</sequence>
<reference evidence="1 2" key="1">
    <citation type="journal article" date="2012" name="J. Bacteriol.">
        <title>Complete genome sequences of Desulfosporosinus orientis DSM765T, Desulfosporosinus youngiae DSM17734T, Desulfosporosinus meridiei DSM13257T, and Desulfosporosinus acidiphilus DSM22704T.</title>
        <authorList>
            <person name="Pester M."/>
            <person name="Brambilla E."/>
            <person name="Alazard D."/>
            <person name="Rattei T."/>
            <person name="Weinmaier T."/>
            <person name="Han J."/>
            <person name="Lucas S."/>
            <person name="Lapidus A."/>
            <person name="Cheng J.F."/>
            <person name="Goodwin L."/>
            <person name="Pitluck S."/>
            <person name="Peters L."/>
            <person name="Ovchinnikova G."/>
            <person name="Teshima H."/>
            <person name="Detter J.C."/>
            <person name="Han C.S."/>
            <person name="Tapia R."/>
            <person name="Land M.L."/>
            <person name="Hauser L."/>
            <person name="Kyrpides N.C."/>
            <person name="Ivanova N.N."/>
            <person name="Pagani I."/>
            <person name="Huntmann M."/>
            <person name="Wei C.L."/>
            <person name="Davenport K.W."/>
            <person name="Daligault H."/>
            <person name="Chain P.S."/>
            <person name="Chen A."/>
            <person name="Mavromatis K."/>
            <person name="Markowitz V."/>
            <person name="Szeto E."/>
            <person name="Mikhailova N."/>
            <person name="Pati A."/>
            <person name="Wagner M."/>
            <person name="Woyke T."/>
            <person name="Ollivier B."/>
            <person name="Klenk H.P."/>
            <person name="Spring S."/>
            <person name="Loy A."/>
        </authorList>
    </citation>
    <scope>NUCLEOTIDE SEQUENCE [LARGE SCALE GENOMIC DNA]</scope>
    <source>
        <strain evidence="2">ATCC BAA-275 / DSM 13257 / NCIMB 13706 / S10</strain>
    </source>
</reference>
<evidence type="ECO:0000313" key="1">
    <source>
        <dbReference type="EMBL" id="AFQ43381.1"/>
    </source>
</evidence>
<dbReference type="AlphaFoldDB" id="J7IXE7"/>
<reference evidence="2" key="2">
    <citation type="submission" date="2012-08" db="EMBL/GenBank/DDBJ databases">
        <title>Finished genome of Desulfosporosinus meridiei DSM 13257.</title>
        <authorList>
            <person name="Huntemann M."/>
            <person name="Wei C.-L."/>
            <person name="Han J."/>
            <person name="Detter J.C."/>
            <person name="Han C."/>
            <person name="Davenport K."/>
            <person name="Daligault H."/>
            <person name="Erkkila T."/>
            <person name="Gu W."/>
            <person name="Munk A.C.C."/>
            <person name="Teshima H."/>
            <person name="Xu Y."/>
            <person name="Chain P."/>
            <person name="Tapia R."/>
            <person name="Chen A."/>
            <person name="Krypides N."/>
            <person name="Mavromatis K."/>
            <person name="Markowitz V."/>
            <person name="Szeto E."/>
            <person name="Ivanova N."/>
            <person name="Mikhailova N."/>
            <person name="Ovchinnikova G."/>
            <person name="Pagani I."/>
            <person name="Pati A."/>
            <person name="Goodwin L."/>
            <person name="Peters L."/>
            <person name="Pitluck S."/>
            <person name="Woyke T."/>
            <person name="Pester M."/>
            <person name="Spring S."/>
            <person name="Ollivier B."/>
            <person name="Rattei T."/>
            <person name="Klenk H.-P."/>
            <person name="Wagner M."/>
            <person name="Loy A."/>
        </authorList>
    </citation>
    <scope>NUCLEOTIDE SEQUENCE [LARGE SCALE GENOMIC DNA]</scope>
    <source>
        <strain evidence="2">ATCC BAA-275 / DSM 13257 / NCIMB 13706 / S10</strain>
    </source>
</reference>
<dbReference type="Proteomes" id="UP000005262">
    <property type="component" value="Chromosome"/>
</dbReference>
<keyword evidence="2" id="KW-1185">Reference proteome</keyword>
<dbReference type="KEGG" id="dmi:Desmer_1381"/>